<dbReference type="Gene3D" id="3.40.50.300">
    <property type="entry name" value="P-loop containing nucleotide triphosphate hydrolases"/>
    <property type="match status" value="1"/>
</dbReference>
<dbReference type="EnsemblMetazoa" id="CJA23039.1">
    <property type="protein sequence ID" value="CJA23039.1"/>
    <property type="gene ID" value="WBGene00178611"/>
</dbReference>
<protein>
    <recommendedName>
        <fullName evidence="3">OBG-type G domain-containing protein</fullName>
    </recommendedName>
</protein>
<evidence type="ECO:0000313" key="1">
    <source>
        <dbReference type="EnsemblMetazoa" id="CJA23039.1"/>
    </source>
</evidence>
<sequence length="117" mass="13558">MSFQYELQQTKKTTSIRSSCTIHRSLWYVLDYSTGSLVDQYKMLRIELEGYQKGLGDRATTIVVNKIDLVPENCLENECHSLAKLFPNFPVFPVSAEKRIGLERLLVHLRERHDQGN</sequence>
<dbReference type="InterPro" id="IPR027417">
    <property type="entry name" value="P-loop_NTPase"/>
</dbReference>
<reference evidence="2" key="1">
    <citation type="submission" date="2010-08" db="EMBL/GenBank/DDBJ databases">
        <authorList>
            <consortium name="Caenorhabditis japonica Sequencing Consortium"/>
            <person name="Wilson R.K."/>
        </authorList>
    </citation>
    <scope>NUCLEOTIDE SEQUENCE [LARGE SCALE GENOMIC DNA]</scope>
    <source>
        <strain evidence="2">DF5081</strain>
    </source>
</reference>
<dbReference type="Proteomes" id="UP000005237">
    <property type="component" value="Unassembled WGS sequence"/>
</dbReference>
<name>A0A8R1I741_CAEJA</name>
<accession>A0A8R1I741</accession>
<organism evidence="1 2">
    <name type="scientific">Caenorhabditis japonica</name>
    <dbReference type="NCBI Taxonomy" id="281687"/>
    <lineage>
        <taxon>Eukaryota</taxon>
        <taxon>Metazoa</taxon>
        <taxon>Ecdysozoa</taxon>
        <taxon>Nematoda</taxon>
        <taxon>Chromadorea</taxon>
        <taxon>Rhabditida</taxon>
        <taxon>Rhabditina</taxon>
        <taxon>Rhabditomorpha</taxon>
        <taxon>Rhabditoidea</taxon>
        <taxon>Rhabditidae</taxon>
        <taxon>Peloderinae</taxon>
        <taxon>Caenorhabditis</taxon>
    </lineage>
</organism>
<dbReference type="GO" id="GO:0003924">
    <property type="term" value="F:GTPase activity"/>
    <property type="evidence" value="ECO:0007669"/>
    <property type="project" value="InterPro"/>
</dbReference>
<dbReference type="SUPFAM" id="SSF52540">
    <property type="entry name" value="P-loop containing nucleoside triphosphate hydrolases"/>
    <property type="match status" value="1"/>
</dbReference>
<dbReference type="PANTHER" id="PTHR11702:SF31">
    <property type="entry name" value="MITOCHONDRIAL RIBOSOME-ASSOCIATED GTPASE 2"/>
    <property type="match status" value="1"/>
</dbReference>
<dbReference type="GO" id="GO:0005525">
    <property type="term" value="F:GTP binding"/>
    <property type="evidence" value="ECO:0007669"/>
    <property type="project" value="InterPro"/>
</dbReference>
<dbReference type="PANTHER" id="PTHR11702">
    <property type="entry name" value="DEVELOPMENTALLY REGULATED GTP-BINDING PROTEIN-RELATED"/>
    <property type="match status" value="1"/>
</dbReference>
<dbReference type="InterPro" id="IPR045086">
    <property type="entry name" value="OBG_GTPase"/>
</dbReference>
<keyword evidence="2" id="KW-1185">Reference proteome</keyword>
<dbReference type="AlphaFoldDB" id="A0A8R1I741"/>
<evidence type="ECO:0008006" key="3">
    <source>
        <dbReference type="Google" id="ProtNLM"/>
    </source>
</evidence>
<evidence type="ECO:0000313" key="2">
    <source>
        <dbReference type="Proteomes" id="UP000005237"/>
    </source>
</evidence>
<dbReference type="GO" id="GO:0005739">
    <property type="term" value="C:mitochondrion"/>
    <property type="evidence" value="ECO:0007669"/>
    <property type="project" value="TreeGrafter"/>
</dbReference>
<proteinExistence type="predicted"/>
<reference evidence="1" key="2">
    <citation type="submission" date="2022-06" db="UniProtKB">
        <authorList>
            <consortium name="EnsemblMetazoa"/>
        </authorList>
    </citation>
    <scope>IDENTIFICATION</scope>
    <source>
        <strain evidence="1">DF5081</strain>
    </source>
</reference>